<keyword evidence="6" id="KW-0411">Iron-sulfur</keyword>
<keyword evidence="4 8" id="KW-0560">Oxidoreductase</keyword>
<dbReference type="EC" id="1.14.13.-" evidence="8"/>
<dbReference type="Pfam" id="PF00848">
    <property type="entry name" value="Ring_hydroxyl_A"/>
    <property type="match status" value="1"/>
</dbReference>
<dbReference type="InterPro" id="IPR015879">
    <property type="entry name" value="Ring_hydroxy_dOase_asu_C_dom"/>
</dbReference>
<evidence type="ECO:0000256" key="4">
    <source>
        <dbReference type="ARBA" id="ARBA00023002"/>
    </source>
</evidence>
<dbReference type="PRINTS" id="PR00090">
    <property type="entry name" value="RNGDIOXGNASE"/>
</dbReference>
<keyword evidence="3" id="KW-0479">Metal-binding</keyword>
<keyword evidence="9" id="KW-1185">Reference proteome</keyword>
<dbReference type="Gene3D" id="3.90.380.10">
    <property type="entry name" value="Naphthalene 1,2-dioxygenase Alpha Subunit, Chain A, domain 1"/>
    <property type="match status" value="2"/>
</dbReference>
<dbReference type="GO" id="GO:0051213">
    <property type="term" value="F:dioxygenase activity"/>
    <property type="evidence" value="ECO:0007669"/>
    <property type="project" value="UniProtKB-KW"/>
</dbReference>
<protein>
    <submittedName>
        <fullName evidence="8">Aromatic ring-hydroxylating dioxygenase subunit alpha</fullName>
        <ecNumber evidence="8">1.14.13.-</ecNumber>
    </submittedName>
</protein>
<evidence type="ECO:0000313" key="8">
    <source>
        <dbReference type="EMBL" id="MDY0882837.1"/>
    </source>
</evidence>
<evidence type="ECO:0000259" key="7">
    <source>
        <dbReference type="PROSITE" id="PS51296"/>
    </source>
</evidence>
<evidence type="ECO:0000256" key="6">
    <source>
        <dbReference type="ARBA" id="ARBA00023014"/>
    </source>
</evidence>
<evidence type="ECO:0000313" key="9">
    <source>
        <dbReference type="Proteomes" id="UP001279642"/>
    </source>
</evidence>
<keyword evidence="8" id="KW-0223">Dioxygenase</keyword>
<evidence type="ECO:0000256" key="2">
    <source>
        <dbReference type="ARBA" id="ARBA00022714"/>
    </source>
</evidence>
<dbReference type="InterPro" id="IPR001663">
    <property type="entry name" value="Rng_hydr_dOase-A"/>
</dbReference>
<evidence type="ECO:0000256" key="3">
    <source>
        <dbReference type="ARBA" id="ARBA00022723"/>
    </source>
</evidence>
<dbReference type="SUPFAM" id="SSF55961">
    <property type="entry name" value="Bet v1-like"/>
    <property type="match status" value="1"/>
</dbReference>
<dbReference type="RefSeq" id="WP_320507896.1">
    <property type="nucleotide sequence ID" value="NZ_JAXCLW010000002.1"/>
</dbReference>
<dbReference type="InterPro" id="IPR017941">
    <property type="entry name" value="Rieske_2Fe-2S"/>
</dbReference>
<dbReference type="EMBL" id="JAXCLW010000002">
    <property type="protein sequence ID" value="MDY0882837.1"/>
    <property type="molecule type" value="Genomic_DNA"/>
</dbReference>
<accession>A0ABU5E909</accession>
<sequence>MHSHHSTSADHLPFQPAAIQNVLRPIEVASGLPNEAYASADFARYERDQVLAKTWTCIGFGKDIPNAGDAKPTSLMGIPLLMVRRRDNSIAVFHNVCSHRGAVILDEPRNVQNSLRCPYHSWIYDLEGKLTATPNIGGAKQHSCEGFDKSKHGLKGVRSVLFWDMIFVNLSGDAVSFDEFSAKIRERWKDFDMSLIRHAGPDSSLKLAVNCNWKLAVENYCEAYHLPIVHPGLNSYSKLEDHYNINEEGAFAGQGSTAYTPLLVENGPDLPHFPNLPAKWAKAAEYAALFPNVLLGIHQDHYFAILLEAVDVDRTIEHLEIYYVGDAATSDTYAKTRGANLSTWKVVFDEDVDVVQRMQRGRQSPGFTGGVFSPRMDPPTHCFHRWLAGKLILASQKPAPGIAAE</sequence>
<gene>
    <name evidence="8" type="ORF">SMD27_08280</name>
</gene>
<dbReference type="PANTHER" id="PTHR43756:SF5">
    <property type="entry name" value="CHOLINE MONOOXYGENASE, CHLOROPLASTIC"/>
    <property type="match status" value="1"/>
</dbReference>
<dbReference type="PANTHER" id="PTHR43756">
    <property type="entry name" value="CHOLINE MONOOXYGENASE, CHLOROPLASTIC"/>
    <property type="match status" value="1"/>
</dbReference>
<dbReference type="InterPro" id="IPR036922">
    <property type="entry name" value="Rieske_2Fe-2S_sf"/>
</dbReference>
<proteinExistence type="predicted"/>
<keyword evidence="2" id="KW-0001">2Fe-2S</keyword>
<dbReference type="CDD" id="cd00680">
    <property type="entry name" value="RHO_alpha_C"/>
    <property type="match status" value="1"/>
</dbReference>
<organism evidence="8 9">
    <name type="scientific">Dongia soli</name>
    <dbReference type="NCBI Taxonomy" id="600628"/>
    <lineage>
        <taxon>Bacteria</taxon>
        <taxon>Pseudomonadati</taxon>
        <taxon>Pseudomonadota</taxon>
        <taxon>Alphaproteobacteria</taxon>
        <taxon>Rhodospirillales</taxon>
        <taxon>Dongiaceae</taxon>
        <taxon>Dongia</taxon>
    </lineage>
</organism>
<dbReference type="Gene3D" id="2.102.10.10">
    <property type="entry name" value="Rieske [2Fe-2S] iron-sulphur domain"/>
    <property type="match status" value="1"/>
</dbReference>
<reference evidence="8 9" key="1">
    <citation type="journal article" date="2016" name="Antonie Van Leeuwenhoek">
        <title>Dongia soli sp. nov., isolated from soil from Dokdo, Korea.</title>
        <authorList>
            <person name="Kim D.U."/>
            <person name="Lee H."/>
            <person name="Kim H."/>
            <person name="Kim S.G."/>
            <person name="Ka J.O."/>
        </authorList>
    </citation>
    <scope>NUCLEOTIDE SEQUENCE [LARGE SCALE GENOMIC DNA]</scope>
    <source>
        <strain evidence="8 9">D78</strain>
    </source>
</reference>
<evidence type="ECO:0000256" key="5">
    <source>
        <dbReference type="ARBA" id="ARBA00023004"/>
    </source>
</evidence>
<evidence type="ECO:0000256" key="1">
    <source>
        <dbReference type="ARBA" id="ARBA00001962"/>
    </source>
</evidence>
<dbReference type="SUPFAM" id="SSF50022">
    <property type="entry name" value="ISP domain"/>
    <property type="match status" value="1"/>
</dbReference>
<name>A0ABU5E909_9PROT</name>
<comment type="caution">
    <text evidence="8">The sequence shown here is derived from an EMBL/GenBank/DDBJ whole genome shotgun (WGS) entry which is preliminary data.</text>
</comment>
<dbReference type="PROSITE" id="PS51296">
    <property type="entry name" value="RIESKE"/>
    <property type="match status" value="1"/>
</dbReference>
<keyword evidence="5" id="KW-0408">Iron</keyword>
<dbReference type="Proteomes" id="UP001279642">
    <property type="component" value="Unassembled WGS sequence"/>
</dbReference>
<dbReference type="CDD" id="cd03469">
    <property type="entry name" value="Rieske_RO_Alpha_N"/>
    <property type="match status" value="1"/>
</dbReference>
<dbReference type="Pfam" id="PF00355">
    <property type="entry name" value="Rieske"/>
    <property type="match status" value="1"/>
</dbReference>
<feature type="domain" description="Rieske" evidence="7">
    <location>
        <begin position="55"/>
        <end position="168"/>
    </location>
</feature>
<comment type="cofactor">
    <cofactor evidence="1">
        <name>Fe cation</name>
        <dbReference type="ChEBI" id="CHEBI:24875"/>
    </cofactor>
</comment>